<sequence>MEEEQPISDLEDPSEEELQQMKSEYEMMKKQQQEIESLQKFQFFKKTQVDLSHLVTLNTAQTITGTKPFTNQVTAQSFKEPEGTNQQIMLPKGTNMNHFNFRPYYDAECVDGIRISRNLAKQTLDQNSSIYLGCSNTQESGAISGQWSITASKLNTLLIHPSSDSQHGLAMMSDRLMFNDLVIYRSTLLTNYCSSITLNTNVSFPSEFPTQFVYKWQNMVFVNMVLTIYETSFSQKVVTLSIPQDIRPTLEKQYLPLQEISLSQGSAYPTNVHLRINDPTDGYYWQVWNNQKQSWATGNSVIINGMYSLTTSG</sequence>
<protein>
    <submittedName>
        <fullName evidence="1">Uncharacterized protein</fullName>
    </submittedName>
</protein>
<gene>
    <name evidence="1" type="ORF">EZS28_016054</name>
</gene>
<evidence type="ECO:0000313" key="2">
    <source>
        <dbReference type="Proteomes" id="UP000324800"/>
    </source>
</evidence>
<dbReference type="Proteomes" id="UP000324800">
    <property type="component" value="Unassembled WGS sequence"/>
</dbReference>
<dbReference type="EMBL" id="SNRW01003991">
    <property type="protein sequence ID" value="KAA6388421.1"/>
    <property type="molecule type" value="Genomic_DNA"/>
</dbReference>
<organism evidence="1 2">
    <name type="scientific">Streblomastix strix</name>
    <dbReference type="NCBI Taxonomy" id="222440"/>
    <lineage>
        <taxon>Eukaryota</taxon>
        <taxon>Metamonada</taxon>
        <taxon>Preaxostyla</taxon>
        <taxon>Oxymonadida</taxon>
        <taxon>Streblomastigidae</taxon>
        <taxon>Streblomastix</taxon>
    </lineage>
</organism>
<evidence type="ECO:0000313" key="1">
    <source>
        <dbReference type="EMBL" id="KAA6388421.1"/>
    </source>
</evidence>
<proteinExistence type="predicted"/>
<comment type="caution">
    <text evidence="1">The sequence shown here is derived from an EMBL/GenBank/DDBJ whole genome shotgun (WGS) entry which is preliminary data.</text>
</comment>
<reference evidence="1 2" key="1">
    <citation type="submission" date="2019-03" db="EMBL/GenBank/DDBJ databases">
        <title>Single cell metagenomics reveals metabolic interactions within the superorganism composed of flagellate Streblomastix strix and complex community of Bacteroidetes bacteria on its surface.</title>
        <authorList>
            <person name="Treitli S.C."/>
            <person name="Kolisko M."/>
            <person name="Husnik F."/>
            <person name="Keeling P."/>
            <person name="Hampl V."/>
        </authorList>
    </citation>
    <scope>NUCLEOTIDE SEQUENCE [LARGE SCALE GENOMIC DNA]</scope>
    <source>
        <strain evidence="1">ST1C</strain>
    </source>
</reference>
<accession>A0A5J4W0E8</accession>
<dbReference type="AlphaFoldDB" id="A0A5J4W0E8"/>
<name>A0A5J4W0E8_9EUKA</name>